<protein>
    <submittedName>
        <fullName evidence="5">Sugar ABC transporter substrate-binding protein</fullName>
    </submittedName>
</protein>
<keyword evidence="6" id="KW-1185">Reference proteome</keyword>
<evidence type="ECO:0000313" key="5">
    <source>
        <dbReference type="EMBL" id="TKI04670.1"/>
    </source>
</evidence>
<dbReference type="CDD" id="cd13585">
    <property type="entry name" value="PBP2_TMBP_like"/>
    <property type="match status" value="1"/>
</dbReference>
<keyword evidence="3" id="KW-0574">Periplasm</keyword>
<feature type="chain" id="PRO_5046564252" evidence="4">
    <location>
        <begin position="27"/>
        <end position="425"/>
    </location>
</feature>
<dbReference type="SUPFAM" id="SSF53850">
    <property type="entry name" value="Periplasmic binding protein-like II"/>
    <property type="match status" value="1"/>
</dbReference>
<gene>
    <name evidence="5" type="ORF">FCN80_17050</name>
</gene>
<evidence type="ECO:0000256" key="1">
    <source>
        <dbReference type="ARBA" id="ARBA00004418"/>
    </source>
</evidence>
<organism evidence="5 6">
    <name type="scientific">Martelella alba</name>
    <dbReference type="NCBI Taxonomy" id="2590451"/>
    <lineage>
        <taxon>Bacteria</taxon>
        <taxon>Pseudomonadati</taxon>
        <taxon>Pseudomonadota</taxon>
        <taxon>Alphaproteobacteria</taxon>
        <taxon>Hyphomicrobiales</taxon>
        <taxon>Aurantimonadaceae</taxon>
        <taxon>Martelella</taxon>
    </lineage>
</organism>
<dbReference type="PANTHER" id="PTHR43649">
    <property type="entry name" value="ARABINOSE-BINDING PROTEIN-RELATED"/>
    <property type="match status" value="1"/>
</dbReference>
<sequence>MKIMRLFLMGMMLTLIYATTISRAQAEPVPLKMWTFLPITGNDPRTVALKQVVEGFNQSQTQYRVSVESISYSRIDSNVIQATAAGEGPDILNVYSDQLAMHVAAKTIIPLDHYIAKLSPAERDGFVMPLKLFSYGGHIMAVPWETRVWLLWYRKDLLQQAGLMPPATLPEMAEDARKLANGQVMGFAMGASSGQLGAGVSEMFTPLIWGAGGEVIDSQGKAIFNSPAGVRVLKFLDQMIKDNAMRSSVVTMTADDLLSSVQAGKTAMTINGSYRVSSARAAAAAGDRLATAPIPGWEKDKPTPARIAGQTLTIGANSKHKDGAWAFIQYYTNNTSQLAFARAGVLPSRSIIYQDTFFSQDPVGREMKGWADYAHAYGRIANLPADYGKLTQLLATAFQQVFLQNADPKQALDRAAAAYNAQHKR</sequence>
<comment type="caution">
    <text evidence="5">The sequence shown here is derived from an EMBL/GenBank/DDBJ whole genome shotgun (WGS) entry which is preliminary data.</text>
</comment>
<evidence type="ECO:0000256" key="4">
    <source>
        <dbReference type="SAM" id="SignalP"/>
    </source>
</evidence>
<dbReference type="PANTHER" id="PTHR43649:SF12">
    <property type="entry name" value="DIACETYLCHITOBIOSE BINDING PROTEIN DASA"/>
    <property type="match status" value="1"/>
</dbReference>
<dbReference type="Gene3D" id="3.40.190.10">
    <property type="entry name" value="Periplasmic binding protein-like II"/>
    <property type="match status" value="2"/>
</dbReference>
<comment type="similarity">
    <text evidence="2">Belongs to the bacterial solute-binding protein 1 family.</text>
</comment>
<evidence type="ECO:0000313" key="6">
    <source>
        <dbReference type="Proteomes" id="UP000305202"/>
    </source>
</evidence>
<reference evidence="5 6" key="1">
    <citation type="submission" date="2019-04" db="EMBL/GenBank/DDBJ databases">
        <authorList>
            <person name="Li M."/>
            <person name="Gao C."/>
        </authorList>
    </citation>
    <scope>NUCLEOTIDE SEQUENCE [LARGE SCALE GENOMIC DNA]</scope>
    <source>
        <strain evidence="5 6">BGMRC 2031</strain>
    </source>
</reference>
<proteinExistence type="inferred from homology"/>
<dbReference type="EMBL" id="SZPQ01000026">
    <property type="protein sequence ID" value="TKI04670.1"/>
    <property type="molecule type" value="Genomic_DNA"/>
</dbReference>
<evidence type="ECO:0000256" key="3">
    <source>
        <dbReference type="ARBA" id="ARBA00022764"/>
    </source>
</evidence>
<comment type="subcellular location">
    <subcellularLocation>
        <location evidence="1">Periplasm</location>
    </subcellularLocation>
</comment>
<dbReference type="Proteomes" id="UP000305202">
    <property type="component" value="Unassembled WGS sequence"/>
</dbReference>
<feature type="signal peptide" evidence="4">
    <location>
        <begin position="1"/>
        <end position="26"/>
    </location>
</feature>
<dbReference type="InterPro" id="IPR006059">
    <property type="entry name" value="SBP"/>
</dbReference>
<name>A0ABY2SI03_9HYPH</name>
<dbReference type="InterPro" id="IPR050490">
    <property type="entry name" value="Bact_solute-bd_prot1"/>
</dbReference>
<evidence type="ECO:0000256" key="2">
    <source>
        <dbReference type="ARBA" id="ARBA00008520"/>
    </source>
</evidence>
<accession>A0ABY2SI03</accession>
<dbReference type="Pfam" id="PF01547">
    <property type="entry name" value="SBP_bac_1"/>
    <property type="match status" value="1"/>
</dbReference>
<keyword evidence="4" id="KW-0732">Signal</keyword>